<dbReference type="GO" id="GO:0009927">
    <property type="term" value="F:histidine phosphotransfer kinase activity"/>
    <property type="evidence" value="ECO:0007669"/>
    <property type="project" value="TreeGrafter"/>
</dbReference>
<proteinExistence type="predicted"/>
<feature type="non-terminal residue" evidence="7">
    <location>
        <position position="1"/>
    </location>
</feature>
<reference evidence="7 8" key="1">
    <citation type="submission" date="2019-02" db="EMBL/GenBank/DDBJ databases">
        <title>Novel genomic isolates of S. pyogenes and S. dysgalactiae subsp. equisimilis associated to necrotising fasciitis (NSTI).</title>
        <authorList>
            <person name="Barrantes I."/>
        </authorList>
    </citation>
    <scope>NUCLEOTIDE SEQUENCE [LARGE SCALE GENOMIC DNA]</scope>
    <source>
        <strain evidence="7 8">SPY5003</strain>
    </source>
</reference>
<evidence type="ECO:0000313" key="8">
    <source>
        <dbReference type="Proteomes" id="UP000325300"/>
    </source>
</evidence>
<dbReference type="GO" id="GO:0005524">
    <property type="term" value="F:ATP binding"/>
    <property type="evidence" value="ECO:0007669"/>
    <property type="project" value="UniProtKB-KW"/>
</dbReference>
<dbReference type="PRINTS" id="PR00344">
    <property type="entry name" value="BCTRLSENSOR"/>
</dbReference>
<dbReference type="GO" id="GO:0005886">
    <property type="term" value="C:plasma membrane"/>
    <property type="evidence" value="ECO:0007669"/>
    <property type="project" value="TreeGrafter"/>
</dbReference>
<evidence type="ECO:0000256" key="2">
    <source>
        <dbReference type="ARBA" id="ARBA00012438"/>
    </source>
</evidence>
<gene>
    <name evidence="7" type="ORF">E0F67_10505</name>
</gene>
<evidence type="ECO:0000256" key="4">
    <source>
        <dbReference type="ARBA" id="ARBA00022777"/>
    </source>
</evidence>
<dbReference type="InterPro" id="IPR036890">
    <property type="entry name" value="HATPase_C_sf"/>
</dbReference>
<dbReference type="InterPro" id="IPR004358">
    <property type="entry name" value="Sig_transdc_His_kin-like_C"/>
</dbReference>
<comment type="catalytic activity">
    <reaction evidence="1">
        <text>ATP + protein L-histidine = ADP + protein N-phospho-L-histidine.</text>
        <dbReference type="EC" id="2.7.13.3"/>
    </reaction>
</comment>
<evidence type="ECO:0000256" key="3">
    <source>
        <dbReference type="ARBA" id="ARBA00022679"/>
    </source>
</evidence>
<keyword evidence="7" id="KW-0547">Nucleotide-binding</keyword>
<keyword evidence="3" id="KW-0808">Transferase</keyword>
<accession>A0A5S4TAM6</accession>
<dbReference type="InterPro" id="IPR005467">
    <property type="entry name" value="His_kinase_dom"/>
</dbReference>
<dbReference type="Gene3D" id="3.30.565.10">
    <property type="entry name" value="Histidine kinase-like ATPase, C-terminal domain"/>
    <property type="match status" value="1"/>
</dbReference>
<dbReference type="PROSITE" id="PS50109">
    <property type="entry name" value="HIS_KIN"/>
    <property type="match status" value="1"/>
</dbReference>
<dbReference type="SUPFAM" id="SSF55874">
    <property type="entry name" value="ATPase domain of HSP90 chaperone/DNA topoisomerase II/histidine kinase"/>
    <property type="match status" value="1"/>
</dbReference>
<keyword evidence="7" id="KW-0067">ATP-binding</keyword>
<dbReference type="Proteomes" id="UP000325300">
    <property type="component" value="Unassembled WGS sequence"/>
</dbReference>
<dbReference type="Pfam" id="PF02518">
    <property type="entry name" value="HATPase_c"/>
    <property type="match status" value="1"/>
</dbReference>
<evidence type="ECO:0000256" key="5">
    <source>
        <dbReference type="ARBA" id="ARBA00023012"/>
    </source>
</evidence>
<feature type="domain" description="Histidine kinase" evidence="6">
    <location>
        <begin position="1"/>
        <end position="56"/>
    </location>
</feature>
<comment type="caution">
    <text evidence="7">The sequence shown here is derived from an EMBL/GenBank/DDBJ whole genome shotgun (WGS) entry which is preliminary data.</text>
</comment>
<dbReference type="AlphaFoldDB" id="A0A5S4TAM6"/>
<evidence type="ECO:0000313" key="7">
    <source>
        <dbReference type="EMBL" id="TYK91609.1"/>
    </source>
</evidence>
<dbReference type="PANTHER" id="PTHR43047">
    <property type="entry name" value="TWO-COMPONENT HISTIDINE PROTEIN KINASE"/>
    <property type="match status" value="1"/>
</dbReference>
<protein>
    <recommendedName>
        <fullName evidence="2">histidine kinase</fullName>
        <ecNumber evidence="2">2.7.13.3</ecNumber>
    </recommendedName>
</protein>
<evidence type="ECO:0000256" key="1">
    <source>
        <dbReference type="ARBA" id="ARBA00000085"/>
    </source>
</evidence>
<sequence>IIRDKGIGMSDAVKHRMFEEFYQAESSHSQQGYGLGLTIVKKISQRLGAKLAVDSI</sequence>
<evidence type="ECO:0000259" key="6">
    <source>
        <dbReference type="PROSITE" id="PS50109"/>
    </source>
</evidence>
<name>A0A5S4TAM6_STRPY</name>
<keyword evidence="5" id="KW-0902">Two-component regulatory system</keyword>
<organism evidence="7 8">
    <name type="scientific">Streptococcus pyogenes</name>
    <dbReference type="NCBI Taxonomy" id="1314"/>
    <lineage>
        <taxon>Bacteria</taxon>
        <taxon>Bacillati</taxon>
        <taxon>Bacillota</taxon>
        <taxon>Bacilli</taxon>
        <taxon>Lactobacillales</taxon>
        <taxon>Streptococcaceae</taxon>
        <taxon>Streptococcus</taxon>
    </lineage>
</organism>
<dbReference type="InterPro" id="IPR003594">
    <property type="entry name" value="HATPase_dom"/>
</dbReference>
<dbReference type="PANTHER" id="PTHR43047:SF72">
    <property type="entry name" value="OSMOSENSING HISTIDINE PROTEIN KINASE SLN1"/>
    <property type="match status" value="1"/>
</dbReference>
<dbReference type="EC" id="2.7.13.3" evidence="2"/>
<dbReference type="GO" id="GO:0000155">
    <property type="term" value="F:phosphorelay sensor kinase activity"/>
    <property type="evidence" value="ECO:0007669"/>
    <property type="project" value="TreeGrafter"/>
</dbReference>
<dbReference type="EMBL" id="SJLI01000264">
    <property type="protein sequence ID" value="TYK91609.1"/>
    <property type="molecule type" value="Genomic_DNA"/>
</dbReference>
<keyword evidence="4" id="KW-0418">Kinase</keyword>